<feature type="domain" description="FAM194 C-terminal" evidence="2">
    <location>
        <begin position="413"/>
        <end position="514"/>
    </location>
</feature>
<evidence type="ECO:0000313" key="3">
    <source>
        <dbReference type="EMBL" id="THD22426.1"/>
    </source>
</evidence>
<feature type="compositionally biased region" description="Low complexity" evidence="1">
    <location>
        <begin position="303"/>
        <end position="312"/>
    </location>
</feature>
<proteinExistence type="predicted"/>
<dbReference type="InterPro" id="IPR029281">
    <property type="entry name" value="FAM194_C"/>
</dbReference>
<evidence type="ECO:0000256" key="1">
    <source>
        <dbReference type="SAM" id="MobiDB-lite"/>
    </source>
</evidence>
<evidence type="ECO:0000313" key="4">
    <source>
        <dbReference type="Proteomes" id="UP000230066"/>
    </source>
</evidence>
<accession>A0A4E0R6M4</accession>
<evidence type="ECO:0000259" key="2">
    <source>
        <dbReference type="Pfam" id="PF14977"/>
    </source>
</evidence>
<organism evidence="3 4">
    <name type="scientific">Fasciola hepatica</name>
    <name type="common">Liver fluke</name>
    <dbReference type="NCBI Taxonomy" id="6192"/>
    <lineage>
        <taxon>Eukaryota</taxon>
        <taxon>Metazoa</taxon>
        <taxon>Spiralia</taxon>
        <taxon>Lophotrochozoa</taxon>
        <taxon>Platyhelminthes</taxon>
        <taxon>Trematoda</taxon>
        <taxon>Digenea</taxon>
        <taxon>Plagiorchiida</taxon>
        <taxon>Echinostomata</taxon>
        <taxon>Echinostomatoidea</taxon>
        <taxon>Fasciolidae</taxon>
        <taxon>Fasciola</taxon>
    </lineage>
</organism>
<reference evidence="3" key="1">
    <citation type="submission" date="2019-03" db="EMBL/GenBank/DDBJ databases">
        <title>Improved annotation for the trematode Fasciola hepatica.</title>
        <authorList>
            <person name="Choi Y.-J."/>
            <person name="Martin J."/>
            <person name="Mitreva M."/>
        </authorList>
    </citation>
    <scope>NUCLEOTIDE SEQUENCE [LARGE SCALE GENOMIC DNA]</scope>
</reference>
<feature type="region of interest" description="Disordered" evidence="1">
    <location>
        <begin position="266"/>
        <end position="316"/>
    </location>
</feature>
<feature type="compositionally biased region" description="Polar residues" evidence="1">
    <location>
        <begin position="171"/>
        <end position="185"/>
    </location>
</feature>
<dbReference type="PANTHER" id="PTHR23093">
    <property type="entry name" value="SIMILAR TO CHROMOSOME 3 OPEN READING FRAME 20"/>
    <property type="match status" value="1"/>
</dbReference>
<comment type="caution">
    <text evidence="3">The sequence shown here is derived from an EMBL/GenBank/DDBJ whole genome shotgun (WGS) entry which is preliminary data.</text>
</comment>
<feature type="compositionally biased region" description="Basic and acidic residues" evidence="1">
    <location>
        <begin position="186"/>
        <end position="223"/>
    </location>
</feature>
<dbReference type="AlphaFoldDB" id="A0A4E0R6M4"/>
<gene>
    <name evidence="3" type="ORF">D915_006939</name>
</gene>
<dbReference type="Pfam" id="PF14977">
    <property type="entry name" value="FAM194"/>
    <property type="match status" value="1"/>
</dbReference>
<sequence>PLTRSKHISQLWLQKPISEWIDVSYVFTNRAKEVTPKCPRPRKPPRPIQLTKAAEFLNLPDILQAVRDYSRFPQESPGEERNQLFSALLAQADGSHACQFCGRLIYSQKRMNQFGSGEEMFCCDAYHRLVRFAVDYAKQLSKLKRHFTGTLVGTKLSHRKDKSILIKGSKKPQSPAFSSFRSASKLSDKNHETRSLYSEEKSARGDDGSEKISVSDKRHARSEDGEEPAIFADGLIRFQLSNQKCHKQGWVIRLGPKSEMIWTGEHFTENGPDERSSRTNESRQTTSGKAAHDLSDSGRHQRSTTSSPSSGKSRAELGVVQKHYPDGRPFLIRFSDQTDIIFYPTGDPAIVLLPDSVSNRMVSYGLLCLIHDIGPALSTLTVTPQMRSKRARRRAVQNVGSSNPSFPKPAIAGRLLAVLNSNGQGTIYRPDGSIRLHYNTNGGVQFSDESRPRGTRRQWQWSGKPHVHAPPFQPIVLQLNAYLTVRIVDRKRIHVHFQRGEQRCRIDVAIPNAQIQDVLASRVLLGTLE</sequence>
<protein>
    <recommendedName>
        <fullName evidence="2">FAM194 C-terminal domain-containing protein</fullName>
    </recommendedName>
</protein>
<dbReference type="PANTHER" id="PTHR23093:SF18">
    <property type="entry name" value="GLUTAMATE RICH 6"/>
    <property type="match status" value="1"/>
</dbReference>
<name>A0A4E0R6M4_FASHE</name>
<feature type="compositionally biased region" description="Basic and acidic residues" evidence="1">
    <location>
        <begin position="290"/>
        <end position="299"/>
    </location>
</feature>
<feature type="non-terminal residue" evidence="3">
    <location>
        <position position="1"/>
    </location>
</feature>
<dbReference type="Proteomes" id="UP000230066">
    <property type="component" value="Unassembled WGS sequence"/>
</dbReference>
<dbReference type="EMBL" id="JXXN02002771">
    <property type="protein sequence ID" value="THD22426.1"/>
    <property type="molecule type" value="Genomic_DNA"/>
</dbReference>
<feature type="region of interest" description="Disordered" evidence="1">
    <location>
        <begin position="163"/>
        <end position="226"/>
    </location>
</feature>
<feature type="compositionally biased region" description="Basic and acidic residues" evidence="1">
    <location>
        <begin position="266"/>
        <end position="281"/>
    </location>
</feature>
<keyword evidence="4" id="KW-1185">Reference proteome</keyword>